<dbReference type="SUPFAM" id="SSF53098">
    <property type="entry name" value="Ribonuclease H-like"/>
    <property type="match status" value="1"/>
</dbReference>
<dbReference type="InterPro" id="IPR036397">
    <property type="entry name" value="RNaseH_sf"/>
</dbReference>
<dbReference type="InterPro" id="IPR012337">
    <property type="entry name" value="RNaseH-like_sf"/>
</dbReference>
<dbReference type="PANTHER" id="PTHR47723:SF19">
    <property type="entry name" value="POLYNUCLEOTIDYL TRANSFERASE, RIBONUCLEASE H-LIKE SUPERFAMILY PROTEIN"/>
    <property type="match status" value="1"/>
</dbReference>
<dbReference type="Proteomes" id="UP001632037">
    <property type="component" value="Unassembled WGS sequence"/>
</dbReference>
<name>A0ABD3F8W8_9STRA</name>
<dbReference type="InterPro" id="IPR053151">
    <property type="entry name" value="RNase_H-like"/>
</dbReference>
<evidence type="ECO:0000259" key="1">
    <source>
        <dbReference type="PROSITE" id="PS50879"/>
    </source>
</evidence>
<evidence type="ECO:0000313" key="3">
    <source>
        <dbReference type="Proteomes" id="UP001632037"/>
    </source>
</evidence>
<dbReference type="EMBL" id="JBIMZQ010000033">
    <property type="protein sequence ID" value="KAL3662126.1"/>
    <property type="molecule type" value="Genomic_DNA"/>
</dbReference>
<keyword evidence="3" id="KW-1185">Reference proteome</keyword>
<dbReference type="Gene3D" id="3.30.420.10">
    <property type="entry name" value="Ribonuclease H-like superfamily/Ribonuclease H"/>
    <property type="match status" value="1"/>
</dbReference>
<comment type="caution">
    <text evidence="2">The sequence shown here is derived from an EMBL/GenBank/DDBJ whole genome shotgun (WGS) entry which is preliminary data.</text>
</comment>
<dbReference type="Pfam" id="PF13456">
    <property type="entry name" value="RVT_3"/>
    <property type="match status" value="1"/>
</dbReference>
<dbReference type="PROSITE" id="PS50879">
    <property type="entry name" value="RNASE_H_1"/>
    <property type="match status" value="1"/>
</dbReference>
<feature type="domain" description="RNase H type-1" evidence="1">
    <location>
        <begin position="112"/>
        <end position="249"/>
    </location>
</feature>
<dbReference type="InterPro" id="IPR002156">
    <property type="entry name" value="RNaseH_domain"/>
</dbReference>
<accession>A0ABD3F8W8</accession>
<gene>
    <name evidence="2" type="ORF">V7S43_012927</name>
</gene>
<reference evidence="2 3" key="1">
    <citation type="submission" date="2024-09" db="EMBL/GenBank/DDBJ databases">
        <title>Genome sequencing and assembly of Phytophthora oleae, isolate VK10A, causative agent of rot of olive drupes.</title>
        <authorList>
            <person name="Conti Taguali S."/>
            <person name="Riolo M."/>
            <person name="La Spada F."/>
            <person name="Cacciola S.O."/>
            <person name="Dionisio G."/>
        </authorList>
    </citation>
    <scope>NUCLEOTIDE SEQUENCE [LARGE SCALE GENOMIC DNA]</scope>
    <source>
        <strain evidence="2 3">VK10A</strain>
    </source>
</reference>
<dbReference type="AlphaFoldDB" id="A0ABD3F8W8"/>
<protein>
    <recommendedName>
        <fullName evidence="1">RNase H type-1 domain-containing protein</fullName>
    </recommendedName>
</protein>
<sequence length="289" mass="32199">MLIEWARDKDANVWGCLREAINTLWAIGCAVVVTSLWRWNIDAVHPQFLSPRTVEGVIAGTRKGIEEAYRRFLVGLFPLNGASYAQLVVTDMVVRNVEQNGERKNMNIVHDGVPRVCFFDGGSRGNPGPGGSGSVIVEYDEESGRTATVWVAATALRQASTTNNVAEFVGLHRALARVLEKNWTKVHVVGNSAMIIGMLKWRKPPTSRKMQHWFCVVSRLADLCEVVPWTHHCRKYNKTADWLANYAMDDRRSVAFTAENSSAVSSMMGEVENRMVEDIGHWIGGVAAR</sequence>
<proteinExistence type="predicted"/>
<dbReference type="PANTHER" id="PTHR47723">
    <property type="entry name" value="OS05G0353850 PROTEIN"/>
    <property type="match status" value="1"/>
</dbReference>
<evidence type="ECO:0000313" key="2">
    <source>
        <dbReference type="EMBL" id="KAL3662126.1"/>
    </source>
</evidence>
<organism evidence="2 3">
    <name type="scientific">Phytophthora oleae</name>
    <dbReference type="NCBI Taxonomy" id="2107226"/>
    <lineage>
        <taxon>Eukaryota</taxon>
        <taxon>Sar</taxon>
        <taxon>Stramenopiles</taxon>
        <taxon>Oomycota</taxon>
        <taxon>Peronosporomycetes</taxon>
        <taxon>Peronosporales</taxon>
        <taxon>Peronosporaceae</taxon>
        <taxon>Phytophthora</taxon>
    </lineage>
</organism>